<reference evidence="1" key="1">
    <citation type="submission" date="2020-04" db="EMBL/GenBank/DDBJ databases">
        <title>A chromosome-scale assembly and high-density genetic map of the yellow drum (Nibea albiflora) genome.</title>
        <authorList>
            <person name="Xu D."/>
            <person name="Zhang W."/>
            <person name="Chen R."/>
            <person name="Tan P."/>
            <person name="Wang L."/>
            <person name="Song H."/>
            <person name="Tian L."/>
            <person name="Zhu Q."/>
            <person name="Wang B."/>
        </authorList>
    </citation>
    <scope>NUCLEOTIDE SEQUENCE</scope>
    <source>
        <strain evidence="1">ZJHYS-2018</strain>
    </source>
</reference>
<protein>
    <submittedName>
        <fullName evidence="1">Interleukin-17 receptor C</fullName>
    </submittedName>
</protein>
<evidence type="ECO:0000313" key="2">
    <source>
        <dbReference type="Proteomes" id="UP000805704"/>
    </source>
</evidence>
<sequence length="683" mass="76828">MTWAGVQAHQKESKSKLQTCTYFSSLTVMKRGKEYDVSVGDLRMVILIQVNASKEVLWPALRQKPSDTNITGILALEPVVYEEVQQIPSIKLQINNQKIDVTSGYDNQEVICSQGLSDCTMKDEVPLLPFGGNDAVEIQNLTPSFKMCCKDTAPCVLCLVIDTKISIHPDKDMEGEDHSGNDEEDYSESKASVTVCYRTAATIPMCKKVEFTVNHTALTQHNHAEISVVIIKPDGVSLSSRVTVYSSQSSHRVEVVAPSLDKVCSQELQERVEECDVPKLSSKINQEMNQVELQSADSNRSLPSMCVQYERNGTCQKWNKATVPLYSVTPCMCFQAWEEDDQRSRRSQSCPFINTDFLQRNVWQNVSVSVRQGQTINGLSVLWWNLSAPCRLEGEVWPCHKVKVKGMGWELGPFCYQNTDRWRWSVLVVGVMVLVCLTVLLFYLLHDFVKIGRKSHVVLLSPPDVDDGVSESISRLGFLLFKQGFSVSVDQWSRKEQCTLGPLPWLHSQLLELSSQGGRVVLVLTSKALQRAEEWTHQQKEIVRTKGEDKGFPWIGSPYSDVFMASLCLIHADKQLGRAGERFSLVKFDSHPCTERSLPELLQGLLLFQLPSQTQAFMTELAAGATGIRLSKRTWTGWTWSTSDGWRAKTKDETAQQKASNCKYVGTEKNMETRPLKSPDMLC</sequence>
<dbReference type="EMBL" id="CM024790">
    <property type="protein sequence ID" value="KAG8007775.1"/>
    <property type="molecule type" value="Genomic_DNA"/>
</dbReference>
<evidence type="ECO:0000313" key="1">
    <source>
        <dbReference type="EMBL" id="KAG8007775.1"/>
    </source>
</evidence>
<gene>
    <name evidence="1" type="primary">IL17RC</name>
    <name evidence="1" type="ORF">GBF38_013454</name>
</gene>
<dbReference type="Proteomes" id="UP000805704">
    <property type="component" value="Chromosome 2"/>
</dbReference>
<keyword evidence="2" id="KW-1185">Reference proteome</keyword>
<accession>A0ACB7EZX7</accession>
<name>A0ACB7EZX7_NIBAL</name>
<keyword evidence="1" id="KW-0675">Receptor</keyword>
<comment type="caution">
    <text evidence="1">The sequence shown here is derived from an EMBL/GenBank/DDBJ whole genome shotgun (WGS) entry which is preliminary data.</text>
</comment>
<proteinExistence type="predicted"/>
<organism evidence="1 2">
    <name type="scientific">Nibea albiflora</name>
    <name type="common">Yellow drum</name>
    <name type="synonym">Corvina albiflora</name>
    <dbReference type="NCBI Taxonomy" id="240163"/>
    <lineage>
        <taxon>Eukaryota</taxon>
        <taxon>Metazoa</taxon>
        <taxon>Chordata</taxon>
        <taxon>Craniata</taxon>
        <taxon>Vertebrata</taxon>
        <taxon>Euteleostomi</taxon>
        <taxon>Actinopterygii</taxon>
        <taxon>Neopterygii</taxon>
        <taxon>Teleostei</taxon>
        <taxon>Neoteleostei</taxon>
        <taxon>Acanthomorphata</taxon>
        <taxon>Eupercaria</taxon>
        <taxon>Sciaenidae</taxon>
        <taxon>Nibea</taxon>
    </lineage>
</organism>